<reference evidence="3" key="1">
    <citation type="submission" date="2021-12" db="EMBL/GenBank/DDBJ databases">
        <title>Description of Gramella crocea sp. nov., a new bacterium isolated from activated sludge.</title>
        <authorList>
            <person name="Zhang X."/>
        </authorList>
    </citation>
    <scope>NUCLEOTIDE SEQUENCE</scope>
    <source>
        <strain evidence="3">YB25</strain>
    </source>
</reference>
<sequence length="239" mass="26907">MRTLGMIGGTSWHSTIVYYKLINELVSEKIGTQANPQLIIYSINIELMRQQDHDKINAKYLEVSKKLQEAGAEAILICANTPHMTYSYIQPQLDIPVLHIGEAIGREAKRQGLTKLGLLGNKPTVTGKFIPDYLKENFGIETLLPPHNDILRSHYFVSQELTQGQFTDKAREFYLKQIKLFQQQGAEGVILGCTELPMLLDQEEVEFPLIATTQLHAQLAADFIMDEKPVLKKKLSGGI</sequence>
<dbReference type="Pfam" id="PF01177">
    <property type="entry name" value="Asp_Glu_race"/>
    <property type="match status" value="1"/>
</dbReference>
<evidence type="ECO:0000256" key="2">
    <source>
        <dbReference type="ARBA" id="ARBA00023235"/>
    </source>
</evidence>
<dbReference type="InterPro" id="IPR001920">
    <property type="entry name" value="Asp/Glu_race"/>
</dbReference>
<name>A0A9X2A8T2_9FLAO</name>
<comment type="caution">
    <text evidence="3">The sequence shown here is derived from an EMBL/GenBank/DDBJ whole genome shotgun (WGS) entry which is preliminary data.</text>
</comment>
<accession>A0A9X2A8T2</accession>
<organism evidence="3 4">
    <name type="scientific">Christiangramia crocea</name>
    <dbReference type="NCBI Taxonomy" id="2904124"/>
    <lineage>
        <taxon>Bacteria</taxon>
        <taxon>Pseudomonadati</taxon>
        <taxon>Bacteroidota</taxon>
        <taxon>Flavobacteriia</taxon>
        <taxon>Flavobacteriales</taxon>
        <taxon>Flavobacteriaceae</taxon>
        <taxon>Christiangramia</taxon>
    </lineage>
</organism>
<dbReference type="GO" id="GO:0047661">
    <property type="term" value="F:amino-acid racemase activity"/>
    <property type="evidence" value="ECO:0007669"/>
    <property type="project" value="InterPro"/>
</dbReference>
<keyword evidence="4" id="KW-1185">Reference proteome</keyword>
<dbReference type="Gene3D" id="3.40.50.1860">
    <property type="match status" value="2"/>
</dbReference>
<dbReference type="RefSeq" id="WP_240099115.1">
    <property type="nucleotide sequence ID" value="NZ_JAJSON010000023.1"/>
</dbReference>
<dbReference type="PANTHER" id="PTHR21198:SF7">
    <property type="entry name" value="ASPARTATE-GLUTAMATE RACEMASE FAMILY"/>
    <property type="match status" value="1"/>
</dbReference>
<dbReference type="NCBIfam" id="TIGR00035">
    <property type="entry name" value="asp_race"/>
    <property type="match status" value="1"/>
</dbReference>
<dbReference type="PROSITE" id="PS00924">
    <property type="entry name" value="ASP_GLU_RACEMASE_2"/>
    <property type="match status" value="1"/>
</dbReference>
<dbReference type="PANTHER" id="PTHR21198">
    <property type="entry name" value="GLUTAMATE RACEMASE"/>
    <property type="match status" value="1"/>
</dbReference>
<dbReference type="Proteomes" id="UP001139344">
    <property type="component" value="Unassembled WGS sequence"/>
</dbReference>
<dbReference type="InterPro" id="IPR004380">
    <property type="entry name" value="Asp_race"/>
</dbReference>
<protein>
    <submittedName>
        <fullName evidence="3">Amino acid racemase</fullName>
        <ecNumber evidence="3">5.1.1.-</ecNumber>
    </submittedName>
</protein>
<evidence type="ECO:0000256" key="1">
    <source>
        <dbReference type="ARBA" id="ARBA00007847"/>
    </source>
</evidence>
<gene>
    <name evidence="3" type="ORF">LU635_10940</name>
</gene>
<evidence type="ECO:0000313" key="3">
    <source>
        <dbReference type="EMBL" id="MCG9972153.1"/>
    </source>
</evidence>
<dbReference type="InterPro" id="IPR033134">
    <property type="entry name" value="Asp/Glu_racemase_AS_2"/>
</dbReference>
<dbReference type="SUPFAM" id="SSF53681">
    <property type="entry name" value="Aspartate/glutamate racemase"/>
    <property type="match status" value="2"/>
</dbReference>
<dbReference type="EMBL" id="JAJSON010000023">
    <property type="protein sequence ID" value="MCG9972153.1"/>
    <property type="molecule type" value="Genomic_DNA"/>
</dbReference>
<dbReference type="EC" id="5.1.1.-" evidence="3"/>
<dbReference type="AlphaFoldDB" id="A0A9X2A8T2"/>
<keyword evidence="2 3" id="KW-0413">Isomerase</keyword>
<comment type="similarity">
    <text evidence="1">Belongs to the aspartate/glutamate racemases family.</text>
</comment>
<dbReference type="InterPro" id="IPR015942">
    <property type="entry name" value="Asp/Glu/hydantoin_racemase"/>
</dbReference>
<evidence type="ECO:0000313" key="4">
    <source>
        <dbReference type="Proteomes" id="UP001139344"/>
    </source>
</evidence>
<proteinExistence type="inferred from homology"/>